<evidence type="ECO:0000313" key="5">
    <source>
        <dbReference type="Proteomes" id="UP000442694"/>
    </source>
</evidence>
<gene>
    <name evidence="4" type="ORF">GCL57_05020</name>
</gene>
<reference evidence="4 5" key="1">
    <citation type="submission" date="2019-10" db="EMBL/GenBank/DDBJ databases">
        <title>New genus of Silvanigrellaceae.</title>
        <authorList>
            <person name="Pitt A."/>
            <person name="Hahn M.W."/>
        </authorList>
    </citation>
    <scope>NUCLEOTIDE SEQUENCE [LARGE SCALE GENOMIC DNA]</scope>
    <source>
        <strain evidence="4 5">33A1-SZDP</strain>
    </source>
</reference>
<dbReference type="GO" id="GO:0016757">
    <property type="term" value="F:glycosyltransferase activity"/>
    <property type="evidence" value="ECO:0007669"/>
    <property type="project" value="InterPro"/>
</dbReference>
<proteinExistence type="predicted"/>
<evidence type="ECO:0000259" key="2">
    <source>
        <dbReference type="Pfam" id="PF00534"/>
    </source>
</evidence>
<dbReference type="Proteomes" id="UP000442694">
    <property type="component" value="Unassembled WGS sequence"/>
</dbReference>
<evidence type="ECO:0000256" key="1">
    <source>
        <dbReference type="ARBA" id="ARBA00022679"/>
    </source>
</evidence>
<dbReference type="Pfam" id="PF13439">
    <property type="entry name" value="Glyco_transf_4"/>
    <property type="match status" value="1"/>
</dbReference>
<evidence type="ECO:0000259" key="3">
    <source>
        <dbReference type="Pfam" id="PF13439"/>
    </source>
</evidence>
<keyword evidence="1 4" id="KW-0808">Transferase</keyword>
<dbReference type="EMBL" id="WFLN01000005">
    <property type="protein sequence ID" value="KAB8032011.1"/>
    <property type="molecule type" value="Genomic_DNA"/>
</dbReference>
<organism evidence="4 5">
    <name type="scientific">Fluviispira multicolorata</name>
    <dbReference type="NCBI Taxonomy" id="2654512"/>
    <lineage>
        <taxon>Bacteria</taxon>
        <taxon>Pseudomonadati</taxon>
        <taxon>Bdellovibrionota</taxon>
        <taxon>Oligoflexia</taxon>
        <taxon>Silvanigrellales</taxon>
        <taxon>Silvanigrellaceae</taxon>
        <taxon>Fluviispira</taxon>
    </lineage>
</organism>
<name>A0A833JGB3_9BACT</name>
<dbReference type="InterPro" id="IPR001296">
    <property type="entry name" value="Glyco_trans_1"/>
</dbReference>
<comment type="caution">
    <text evidence="4">The sequence shown here is derived from an EMBL/GenBank/DDBJ whole genome shotgun (WGS) entry which is preliminary data.</text>
</comment>
<dbReference type="GO" id="GO:0009103">
    <property type="term" value="P:lipopolysaccharide biosynthetic process"/>
    <property type="evidence" value="ECO:0007669"/>
    <property type="project" value="TreeGrafter"/>
</dbReference>
<dbReference type="Gene3D" id="3.40.50.2000">
    <property type="entry name" value="Glycogen Phosphorylase B"/>
    <property type="match status" value="2"/>
</dbReference>
<feature type="domain" description="Glycosyltransferase subfamily 4-like N-terminal" evidence="3">
    <location>
        <begin position="26"/>
        <end position="179"/>
    </location>
</feature>
<dbReference type="SUPFAM" id="SSF53756">
    <property type="entry name" value="UDP-Glycosyltransferase/glycogen phosphorylase"/>
    <property type="match status" value="1"/>
</dbReference>
<keyword evidence="5" id="KW-1185">Reference proteome</keyword>
<dbReference type="AlphaFoldDB" id="A0A833JGB3"/>
<feature type="domain" description="Glycosyl transferase family 1" evidence="2">
    <location>
        <begin position="204"/>
        <end position="342"/>
    </location>
</feature>
<dbReference type="PANTHER" id="PTHR46401">
    <property type="entry name" value="GLYCOSYLTRANSFERASE WBBK-RELATED"/>
    <property type="match status" value="1"/>
</dbReference>
<dbReference type="Pfam" id="PF00534">
    <property type="entry name" value="Glycos_transf_1"/>
    <property type="match status" value="1"/>
</dbReference>
<accession>A0A833JGB3</accession>
<evidence type="ECO:0000313" key="4">
    <source>
        <dbReference type="EMBL" id="KAB8032011.1"/>
    </source>
</evidence>
<dbReference type="CDD" id="cd03809">
    <property type="entry name" value="GT4_MtfB-like"/>
    <property type="match status" value="1"/>
</dbReference>
<protein>
    <submittedName>
        <fullName evidence="4">Glycosyltransferase</fullName>
    </submittedName>
</protein>
<dbReference type="PANTHER" id="PTHR46401:SF2">
    <property type="entry name" value="GLYCOSYLTRANSFERASE WBBK-RELATED"/>
    <property type="match status" value="1"/>
</dbReference>
<dbReference type="InterPro" id="IPR028098">
    <property type="entry name" value="Glyco_trans_4-like_N"/>
</dbReference>
<sequence length="376" mass="44084">MRGKMNSFKKRIMIDTRVVIEGNEHGIARHTRELIYNLIHKNNPAIEFLLLVNKNSPFFKQKLPKNFKVIKLKTGLYNLFGQFEMFFYTLKYRPHFFHSPHFIVPLLGNTPLIATIHDMNHVALSKNYTLKQKLYYNFFLKRRLIKAKYIVTVSDFSKNEIMKYFQISDDKIRVIYNGVYNNFKQRSEFCVDRIKEFLAKYNLPEKYIFASGNHKPHKNLEKLTEAYCLGNFDLPLVILSDFNDKNLELAKKFNKKNQIYFLNFVREEDFPLLYALSSAFIFPSLYEGFGLPPLEAAACGVPVVVSSTTSLPEIMQDTATYVNSESIHDLQRGMQEALNENNEVIHIRVKNGLKLAQKYTWSNMAQETLELYDKLY</sequence>